<feature type="transmembrane region" description="Helical" evidence="2">
    <location>
        <begin position="325"/>
        <end position="348"/>
    </location>
</feature>
<dbReference type="InterPro" id="IPR018825">
    <property type="entry name" value="DUF2427"/>
</dbReference>
<feature type="transmembrane region" description="Helical" evidence="2">
    <location>
        <begin position="150"/>
        <end position="168"/>
    </location>
</feature>
<dbReference type="InterPro" id="IPR018827">
    <property type="entry name" value="YTP1_C"/>
</dbReference>
<feature type="compositionally biased region" description="Low complexity" evidence="1">
    <location>
        <begin position="216"/>
        <end position="227"/>
    </location>
</feature>
<feature type="compositionally biased region" description="Polar residues" evidence="1">
    <location>
        <begin position="204"/>
        <end position="215"/>
    </location>
</feature>
<keyword evidence="3" id="KW-0732">Signal</keyword>
<feature type="transmembrane region" description="Helical" evidence="2">
    <location>
        <begin position="109"/>
        <end position="130"/>
    </location>
</feature>
<feature type="signal peptide" evidence="3">
    <location>
        <begin position="1"/>
        <end position="23"/>
    </location>
</feature>
<evidence type="ECO:0000256" key="3">
    <source>
        <dbReference type="SAM" id="SignalP"/>
    </source>
</evidence>
<accession>A0A9P7Z5R3</accession>
<comment type="caution">
    <text evidence="6">The sequence shown here is derived from an EMBL/GenBank/DDBJ whole genome shotgun (WGS) entry which is preliminary data.</text>
</comment>
<dbReference type="OrthoDB" id="4005299at2759"/>
<dbReference type="AlphaFoldDB" id="A0A9P7Z5R3"/>
<gene>
    <name evidence="6" type="ORF">BJ878DRAFT_331192</name>
</gene>
<dbReference type="Pfam" id="PF10348">
    <property type="entry name" value="DUF2427"/>
    <property type="match status" value="1"/>
</dbReference>
<protein>
    <submittedName>
        <fullName evidence="6">Integral membrane protein-like protein</fullName>
    </submittedName>
</protein>
<keyword evidence="7" id="KW-1185">Reference proteome</keyword>
<evidence type="ECO:0000256" key="1">
    <source>
        <dbReference type="SAM" id="MobiDB-lite"/>
    </source>
</evidence>
<organism evidence="6 7">
    <name type="scientific">Calycina marina</name>
    <dbReference type="NCBI Taxonomy" id="1763456"/>
    <lineage>
        <taxon>Eukaryota</taxon>
        <taxon>Fungi</taxon>
        <taxon>Dikarya</taxon>
        <taxon>Ascomycota</taxon>
        <taxon>Pezizomycotina</taxon>
        <taxon>Leotiomycetes</taxon>
        <taxon>Helotiales</taxon>
        <taxon>Pezizellaceae</taxon>
        <taxon>Calycina</taxon>
    </lineage>
</organism>
<keyword evidence="2" id="KW-0472">Membrane</keyword>
<dbReference type="Pfam" id="PF10355">
    <property type="entry name" value="Ytp1"/>
    <property type="match status" value="1"/>
</dbReference>
<dbReference type="EMBL" id="MU253828">
    <property type="protein sequence ID" value="KAG9245857.1"/>
    <property type="molecule type" value="Genomic_DNA"/>
</dbReference>
<name>A0A9P7Z5R3_9HELO</name>
<proteinExistence type="predicted"/>
<evidence type="ECO:0000259" key="4">
    <source>
        <dbReference type="Pfam" id="PF10348"/>
    </source>
</evidence>
<keyword evidence="2" id="KW-0812">Transmembrane</keyword>
<feature type="transmembrane region" description="Helical" evidence="2">
    <location>
        <begin position="63"/>
        <end position="89"/>
    </location>
</feature>
<feature type="transmembrane region" description="Helical" evidence="2">
    <location>
        <begin position="360"/>
        <end position="379"/>
    </location>
</feature>
<dbReference type="PANTHER" id="PTHR31685:SF3">
    <property type="entry name" value="INTEGRAL MEMBRANE PROTEIN (AFU_ORTHOLOGUE AFUA_6G12730)"/>
    <property type="match status" value="1"/>
</dbReference>
<feature type="transmembrane region" description="Helical" evidence="2">
    <location>
        <begin position="438"/>
        <end position="457"/>
    </location>
</feature>
<evidence type="ECO:0000313" key="6">
    <source>
        <dbReference type="EMBL" id="KAG9245857.1"/>
    </source>
</evidence>
<sequence length="585" mass="63969">MQQILYHLIVAIAVFEFLPSAIAHGHDDTMYMAAAAASSSPAAAEATETVISYFQYGEHFGLLLAHITLMTIAWVLVLPIGVSGFRLDLTAMIRTDSPGVMLSIVKSRYTLLVQFSFIAANAIALLLATIYNADTPDLYPNNAHHKLGWVLTWVVSAQVLIGLISAYAGRHETKRAGRGAFMSISTEAMAEHQLFHGEHDRLSNDSGQGTERNTGSLRSQSMSSSSSGEQDQMPELTKYEDADAAGKCGLLSGTKLDGFLSAEIPALLSSRVLKAIYLLYKVIDRVMLLLAFLGMSTGVVTYGGLFMGDRVFSGLAHFIKGGVFFWFGILTLGRWAGCFADIGWAWNINPSSKDRLSAEFVESLLIFIYGCTNVFMEHLNAWGKAWTAQDLEHISITFMFFGGGLLGMLIESRMVRELLNISPATEPFQSEAPPLKSYGFSMNPIPALVVMLVSMMMSSHHQESMLSTIVHKQWGTLLVGAAFARAATYVVMYLSTPTSILPGRPPTELITAFCLMAGGLIFMASARDSVMTLESYELDAIFIFNIAVGFITTLMAWILVVIGIKGWAVRKENRSELAYRSANMP</sequence>
<feature type="transmembrane region" description="Helical" evidence="2">
    <location>
        <begin position="286"/>
        <end position="305"/>
    </location>
</feature>
<feature type="domain" description="Protein YTP1-like C-terminal" evidence="5">
    <location>
        <begin position="291"/>
        <end position="565"/>
    </location>
</feature>
<dbReference type="Proteomes" id="UP000887226">
    <property type="component" value="Unassembled WGS sequence"/>
</dbReference>
<feature type="chain" id="PRO_5040358339" evidence="3">
    <location>
        <begin position="24"/>
        <end position="585"/>
    </location>
</feature>
<feature type="transmembrane region" description="Helical" evidence="2">
    <location>
        <begin position="477"/>
        <end position="495"/>
    </location>
</feature>
<feature type="transmembrane region" description="Helical" evidence="2">
    <location>
        <begin position="507"/>
        <end position="526"/>
    </location>
</feature>
<evidence type="ECO:0000256" key="2">
    <source>
        <dbReference type="SAM" id="Phobius"/>
    </source>
</evidence>
<keyword evidence="2" id="KW-1133">Transmembrane helix</keyword>
<evidence type="ECO:0000259" key="5">
    <source>
        <dbReference type="Pfam" id="PF10355"/>
    </source>
</evidence>
<reference evidence="6" key="1">
    <citation type="journal article" date="2021" name="IMA Fungus">
        <title>Genomic characterization of three marine fungi, including Emericellopsis atlantica sp. nov. with signatures of a generalist lifestyle and marine biomass degradation.</title>
        <authorList>
            <person name="Hagestad O.C."/>
            <person name="Hou L."/>
            <person name="Andersen J.H."/>
            <person name="Hansen E.H."/>
            <person name="Altermark B."/>
            <person name="Li C."/>
            <person name="Kuhnert E."/>
            <person name="Cox R.J."/>
            <person name="Crous P.W."/>
            <person name="Spatafora J.W."/>
            <person name="Lail K."/>
            <person name="Amirebrahimi M."/>
            <person name="Lipzen A."/>
            <person name="Pangilinan J."/>
            <person name="Andreopoulos W."/>
            <person name="Hayes R.D."/>
            <person name="Ng V."/>
            <person name="Grigoriev I.V."/>
            <person name="Jackson S.A."/>
            <person name="Sutton T.D.S."/>
            <person name="Dobson A.D.W."/>
            <person name="Rama T."/>
        </authorList>
    </citation>
    <scope>NUCLEOTIDE SEQUENCE</scope>
    <source>
        <strain evidence="6">TRa3180A</strain>
    </source>
</reference>
<feature type="domain" description="DUF2427" evidence="4">
    <location>
        <begin position="99"/>
        <end position="167"/>
    </location>
</feature>
<feature type="transmembrane region" description="Helical" evidence="2">
    <location>
        <begin position="391"/>
        <end position="410"/>
    </location>
</feature>
<evidence type="ECO:0000313" key="7">
    <source>
        <dbReference type="Proteomes" id="UP000887226"/>
    </source>
</evidence>
<feature type="transmembrane region" description="Helical" evidence="2">
    <location>
        <begin position="541"/>
        <end position="564"/>
    </location>
</feature>
<dbReference type="PANTHER" id="PTHR31685">
    <property type="entry name" value="INTEGRAL MEMBRANE PROTEIN (AFU_ORTHOLOGUE AFUA_6G12730)-RELATED"/>
    <property type="match status" value="1"/>
</dbReference>
<feature type="region of interest" description="Disordered" evidence="1">
    <location>
        <begin position="199"/>
        <end position="233"/>
    </location>
</feature>